<evidence type="ECO:0000313" key="7">
    <source>
        <dbReference type="EMBL" id="KAL0575018.1"/>
    </source>
</evidence>
<dbReference type="Proteomes" id="UP001465976">
    <property type="component" value="Unassembled WGS sequence"/>
</dbReference>
<sequence>MDDNQVYSPEILITSSVATGVTSFVLFLVAIAALHPRSRRLLDRVSFRLMVAALCANLGYAIGMMKTSVNPDGRGCSVQVWVISFTLHLSSYLLFCIGLNLQLVMIHGINGQNMEKYYVLGSVMLAGALSLAPLIAGQVGYDPIEQRCGWKSEDLAERLRWRIGTTLFWIIFIIVGEIVTFLSILVFMVRAKIFARRKSRLTSGTPTPIPARSGIHTRTKSSGSSLSCRPARYRNIVLRIALYPFAAAVTLSLVVVNDFRDAGHNHGVGVMGVLCSLRPLVYALLGATDPSLMRALKALYRSVLKLDRDQVDGGAVSPLATGFTESNLTRKSSRRRGASFASRLCRSRSHSRASGKGIIPMQVMPTPPPVAYTVAYPNPSLLSLESVASTLELGEVYREAERIRISVDVLIRSDVYEDEEFSKQI</sequence>
<keyword evidence="8" id="KW-1185">Reference proteome</keyword>
<keyword evidence="4 6" id="KW-0472">Membrane</keyword>
<dbReference type="PANTHER" id="PTHR23112:SF0">
    <property type="entry name" value="TRANSMEMBRANE PROTEIN 116"/>
    <property type="match status" value="1"/>
</dbReference>
<name>A0ABR3FI18_9AGAR</name>
<proteinExistence type="predicted"/>
<comment type="caution">
    <text evidence="7">The sequence shown here is derived from an EMBL/GenBank/DDBJ whole genome shotgun (WGS) entry which is preliminary data.</text>
</comment>
<feature type="region of interest" description="Disordered" evidence="5">
    <location>
        <begin position="201"/>
        <end position="226"/>
    </location>
</feature>
<evidence type="ECO:0000256" key="1">
    <source>
        <dbReference type="ARBA" id="ARBA00004141"/>
    </source>
</evidence>
<reference evidence="7 8" key="1">
    <citation type="submission" date="2024-02" db="EMBL/GenBank/DDBJ databases">
        <title>A draft genome for the cacao thread blight pathogen Marasmius crinis-equi.</title>
        <authorList>
            <person name="Cohen S.P."/>
            <person name="Baruah I.K."/>
            <person name="Amoako-Attah I."/>
            <person name="Bukari Y."/>
            <person name="Meinhardt L.W."/>
            <person name="Bailey B.A."/>
        </authorList>
    </citation>
    <scope>NUCLEOTIDE SEQUENCE [LARGE SCALE GENOMIC DNA]</scope>
    <source>
        <strain evidence="7 8">GH-76</strain>
    </source>
</reference>
<keyword evidence="2 6" id="KW-0812">Transmembrane</keyword>
<feature type="transmembrane region" description="Helical" evidence="6">
    <location>
        <begin position="236"/>
        <end position="256"/>
    </location>
</feature>
<dbReference type="EMBL" id="JBAHYK010000343">
    <property type="protein sequence ID" value="KAL0575018.1"/>
    <property type="molecule type" value="Genomic_DNA"/>
</dbReference>
<keyword evidence="3 6" id="KW-1133">Transmembrane helix</keyword>
<gene>
    <name evidence="7" type="ORF">V5O48_006947</name>
</gene>
<feature type="transmembrane region" description="Helical" evidence="6">
    <location>
        <begin position="268"/>
        <end position="287"/>
    </location>
</feature>
<evidence type="ECO:0000313" key="8">
    <source>
        <dbReference type="Proteomes" id="UP001465976"/>
    </source>
</evidence>
<evidence type="ECO:0000256" key="5">
    <source>
        <dbReference type="SAM" id="MobiDB-lite"/>
    </source>
</evidence>
<evidence type="ECO:0000256" key="4">
    <source>
        <dbReference type="ARBA" id="ARBA00023136"/>
    </source>
</evidence>
<evidence type="ECO:0008006" key="9">
    <source>
        <dbReference type="Google" id="ProtNLM"/>
    </source>
</evidence>
<feature type="transmembrane region" description="Helical" evidence="6">
    <location>
        <begin position="12"/>
        <end position="34"/>
    </location>
</feature>
<evidence type="ECO:0000256" key="3">
    <source>
        <dbReference type="ARBA" id="ARBA00022989"/>
    </source>
</evidence>
<evidence type="ECO:0000256" key="6">
    <source>
        <dbReference type="SAM" id="Phobius"/>
    </source>
</evidence>
<protein>
    <recommendedName>
        <fullName evidence="9">G-protein coupled receptors family 2 profile 2 domain-containing protein</fullName>
    </recommendedName>
</protein>
<comment type="subcellular location">
    <subcellularLocation>
        <location evidence="1">Membrane</location>
        <topology evidence="1">Multi-pass membrane protein</topology>
    </subcellularLocation>
</comment>
<feature type="transmembrane region" description="Helical" evidence="6">
    <location>
        <begin position="85"/>
        <end position="105"/>
    </location>
</feature>
<evidence type="ECO:0000256" key="2">
    <source>
        <dbReference type="ARBA" id="ARBA00022692"/>
    </source>
</evidence>
<feature type="transmembrane region" description="Helical" evidence="6">
    <location>
        <begin position="46"/>
        <end position="65"/>
    </location>
</feature>
<dbReference type="PANTHER" id="PTHR23112">
    <property type="entry name" value="G PROTEIN-COUPLED RECEPTOR 157-RELATED"/>
    <property type="match status" value="1"/>
</dbReference>
<organism evidence="7 8">
    <name type="scientific">Marasmius crinis-equi</name>
    <dbReference type="NCBI Taxonomy" id="585013"/>
    <lineage>
        <taxon>Eukaryota</taxon>
        <taxon>Fungi</taxon>
        <taxon>Dikarya</taxon>
        <taxon>Basidiomycota</taxon>
        <taxon>Agaricomycotina</taxon>
        <taxon>Agaricomycetes</taxon>
        <taxon>Agaricomycetidae</taxon>
        <taxon>Agaricales</taxon>
        <taxon>Marasmiineae</taxon>
        <taxon>Marasmiaceae</taxon>
        <taxon>Marasmius</taxon>
    </lineage>
</organism>
<dbReference type="Gene3D" id="1.20.1070.10">
    <property type="entry name" value="Rhodopsin 7-helix transmembrane proteins"/>
    <property type="match status" value="1"/>
</dbReference>
<accession>A0ABR3FI18</accession>
<feature type="transmembrane region" description="Helical" evidence="6">
    <location>
        <begin position="117"/>
        <end position="136"/>
    </location>
</feature>
<feature type="transmembrane region" description="Helical" evidence="6">
    <location>
        <begin position="167"/>
        <end position="189"/>
    </location>
</feature>